<dbReference type="Pfam" id="PF00531">
    <property type="entry name" value="Death"/>
    <property type="match status" value="1"/>
</dbReference>
<evidence type="ECO:0000313" key="11">
    <source>
        <dbReference type="Ensembl" id="ENSAPEP00000016413.1"/>
    </source>
</evidence>
<dbReference type="InterPro" id="IPR001368">
    <property type="entry name" value="TNFR/NGFR_Cys_rich_reg"/>
</dbReference>
<keyword evidence="7" id="KW-0472">Membrane</keyword>
<evidence type="ECO:0000256" key="1">
    <source>
        <dbReference type="ARBA" id="ARBA00022703"/>
    </source>
</evidence>
<dbReference type="PROSITE" id="PS50017">
    <property type="entry name" value="DEATH_DOMAIN"/>
    <property type="match status" value="1"/>
</dbReference>
<keyword evidence="3" id="KW-0677">Repeat</keyword>
<keyword evidence="1" id="KW-0053">Apoptosis</keyword>
<dbReference type="GO" id="GO:0045121">
    <property type="term" value="C:membrane raft"/>
    <property type="evidence" value="ECO:0007669"/>
    <property type="project" value="TreeGrafter"/>
</dbReference>
<reference evidence="11 12" key="1">
    <citation type="submission" date="2018-03" db="EMBL/GenBank/DDBJ databases">
        <title>Finding Nemo's genes: A chromosome-scale reference assembly of the genome of the orange clownfish Amphiprion percula.</title>
        <authorList>
            <person name="Lehmann R."/>
        </authorList>
    </citation>
    <scope>NUCLEOTIDE SEQUENCE</scope>
</reference>
<keyword evidence="2 8" id="KW-0732">Signal</keyword>
<dbReference type="PROSITE" id="PS50050">
    <property type="entry name" value="TNFR_NGFR_2"/>
    <property type="match status" value="2"/>
</dbReference>
<reference evidence="11" key="2">
    <citation type="submission" date="2025-08" db="UniProtKB">
        <authorList>
            <consortium name="Ensembl"/>
        </authorList>
    </citation>
    <scope>IDENTIFICATION</scope>
</reference>
<evidence type="ECO:0000256" key="5">
    <source>
        <dbReference type="ARBA" id="ARBA00023180"/>
    </source>
</evidence>
<comment type="caution">
    <text evidence="6">Lacks conserved residue(s) required for the propagation of feature annotation.</text>
</comment>
<evidence type="ECO:0000256" key="4">
    <source>
        <dbReference type="ARBA" id="ARBA00023157"/>
    </source>
</evidence>
<sequence length="393" mass="44106">MEAAGLRRRRNKKAPIGTFLLLMSLFLPASCLLEEVKKQPTCPHGDYLTEEGICCNKCSPGFKLVEKCHAVGQRSNCTACPADQFTDQMNFTPNCRRCRRCKQKNEEVAAPCERHQNTICRCKKGFYRFRIDSETSECRRCSTCRPDEQQEHPCSQDENTACGCKENFYRGTRGVCEACKNCSDECKLHCTSPPMLNTKGPDRTNSLVPVVAGVAAVAAVTLVLGIFITYMTTKRFTKRKLLKPSSQLAEASPDSCQESLVYSEEPSENNVKAQSCVMDQETSNLPDCVPLEIRIPELIYSVLDLVPVLQVKQLVRCLGVKDSEIEQADLDHRSCREAHYQMLRVWAERGSRAAGGGRALLLPLPLLQELIDKLRLMHLGRAAEELETKYCIQ</sequence>
<dbReference type="GO" id="GO:0043235">
    <property type="term" value="C:receptor complex"/>
    <property type="evidence" value="ECO:0007669"/>
    <property type="project" value="TreeGrafter"/>
</dbReference>
<keyword evidence="7" id="KW-0812">Transmembrane</keyword>
<feature type="repeat" description="TNFR-Cys" evidence="6">
    <location>
        <begin position="121"/>
        <end position="162"/>
    </location>
</feature>
<dbReference type="Proteomes" id="UP000265080">
    <property type="component" value="Chromosome 7"/>
</dbReference>
<feature type="disulfide bond" evidence="6">
    <location>
        <begin position="141"/>
        <end position="154"/>
    </location>
</feature>
<dbReference type="OMA" id="IVETPCT"/>
<feature type="disulfide bond" evidence="6">
    <location>
        <begin position="144"/>
        <end position="162"/>
    </location>
</feature>
<dbReference type="InterPro" id="IPR000488">
    <property type="entry name" value="Death_dom"/>
</dbReference>
<dbReference type="GO" id="GO:0006954">
    <property type="term" value="P:inflammatory response"/>
    <property type="evidence" value="ECO:0007669"/>
    <property type="project" value="TreeGrafter"/>
</dbReference>
<evidence type="ECO:0000259" key="9">
    <source>
        <dbReference type="PROSITE" id="PS50017"/>
    </source>
</evidence>
<evidence type="ECO:0000256" key="2">
    <source>
        <dbReference type="ARBA" id="ARBA00022729"/>
    </source>
</evidence>
<feature type="domain" description="TNFR-Cys" evidence="10">
    <location>
        <begin position="121"/>
        <end position="162"/>
    </location>
</feature>
<dbReference type="GO" id="GO:0043120">
    <property type="term" value="F:tumor necrosis factor binding"/>
    <property type="evidence" value="ECO:0007669"/>
    <property type="project" value="TreeGrafter"/>
</dbReference>
<dbReference type="SUPFAM" id="SSF47986">
    <property type="entry name" value="DEATH domain"/>
    <property type="match status" value="1"/>
</dbReference>
<dbReference type="InterPro" id="IPR052493">
    <property type="entry name" value="TNFRSF1A"/>
</dbReference>
<evidence type="ECO:0000256" key="3">
    <source>
        <dbReference type="ARBA" id="ARBA00022737"/>
    </source>
</evidence>
<dbReference type="STRING" id="161767.ENSAPEP00000016413"/>
<dbReference type="Pfam" id="PF00020">
    <property type="entry name" value="TNFR_c6"/>
    <property type="match status" value="2"/>
</dbReference>
<dbReference type="PANTHER" id="PTHR46861">
    <property type="entry name" value="TUMOR NECROSIS FACTOR RECEPTOR SUPERFAMILY MEMBER 1A"/>
    <property type="match status" value="1"/>
</dbReference>
<feature type="domain" description="Death" evidence="9">
    <location>
        <begin position="296"/>
        <end position="390"/>
    </location>
</feature>
<dbReference type="SUPFAM" id="SSF57586">
    <property type="entry name" value="TNF receptor-like"/>
    <property type="match status" value="2"/>
</dbReference>
<feature type="transmembrane region" description="Helical" evidence="7">
    <location>
        <begin position="207"/>
        <end position="230"/>
    </location>
</feature>
<evidence type="ECO:0000313" key="12">
    <source>
        <dbReference type="Proteomes" id="UP000265080"/>
    </source>
</evidence>
<keyword evidence="4 6" id="KW-1015">Disulfide bond</keyword>
<dbReference type="AlphaFoldDB" id="A0A3P8SW24"/>
<dbReference type="Gene3D" id="1.10.533.10">
    <property type="entry name" value="Death Domain, Fas"/>
    <property type="match status" value="1"/>
</dbReference>
<evidence type="ECO:0000256" key="7">
    <source>
        <dbReference type="SAM" id="Phobius"/>
    </source>
</evidence>
<evidence type="ECO:0000256" key="8">
    <source>
        <dbReference type="SAM" id="SignalP"/>
    </source>
</evidence>
<keyword evidence="12" id="KW-1185">Reference proteome</keyword>
<feature type="chain" id="PRO_5018323826" evidence="8">
    <location>
        <begin position="32"/>
        <end position="393"/>
    </location>
</feature>
<evidence type="ECO:0000256" key="6">
    <source>
        <dbReference type="PROSITE-ProRule" id="PRU00206"/>
    </source>
</evidence>
<reference evidence="11" key="3">
    <citation type="submission" date="2025-09" db="UniProtKB">
        <authorList>
            <consortium name="Ensembl"/>
        </authorList>
    </citation>
    <scope>IDENTIFICATION</scope>
</reference>
<dbReference type="GO" id="GO:0006915">
    <property type="term" value="P:apoptotic process"/>
    <property type="evidence" value="ECO:0007669"/>
    <property type="project" value="UniProtKB-KW"/>
</dbReference>
<feature type="domain" description="TNFR-Cys" evidence="10">
    <location>
        <begin position="79"/>
        <end position="120"/>
    </location>
</feature>
<dbReference type="SMART" id="SM00208">
    <property type="entry name" value="TNFR"/>
    <property type="match status" value="3"/>
</dbReference>
<dbReference type="Gene3D" id="2.10.50.10">
    <property type="entry name" value="Tumor Necrosis Factor Receptor, subunit A, domain 2"/>
    <property type="match status" value="3"/>
</dbReference>
<dbReference type="PANTHER" id="PTHR46861:SF1">
    <property type="entry name" value="TUMOR NECROSIS FACTOR RECEPTOR SUPERFAMILY MEMBER 1A"/>
    <property type="match status" value="1"/>
</dbReference>
<dbReference type="GO" id="GO:0005031">
    <property type="term" value="F:tumor necrosis factor receptor activity"/>
    <property type="evidence" value="ECO:0007669"/>
    <property type="project" value="TreeGrafter"/>
</dbReference>
<proteinExistence type="predicted"/>
<accession>A0A3P8SW24</accession>
<dbReference type="InterPro" id="IPR011029">
    <property type="entry name" value="DEATH-like_dom_sf"/>
</dbReference>
<keyword evidence="5" id="KW-0325">Glycoprotein</keyword>
<dbReference type="GeneTree" id="ENSGT00940000159540"/>
<protein>
    <submittedName>
        <fullName evidence="11">Tumor necrosis factor receptor superfamily, member 1a</fullName>
    </submittedName>
</protein>
<dbReference type="Ensembl" id="ENSAPET00000016858.1">
    <property type="protein sequence ID" value="ENSAPEP00000016413.1"/>
    <property type="gene ID" value="ENSAPEG00000011730.1"/>
</dbReference>
<feature type="repeat" description="TNFR-Cys" evidence="6">
    <location>
        <begin position="79"/>
        <end position="120"/>
    </location>
</feature>
<feature type="disulfide bond" evidence="6">
    <location>
        <begin position="80"/>
        <end position="95"/>
    </location>
</feature>
<feature type="signal peptide" evidence="8">
    <location>
        <begin position="1"/>
        <end position="31"/>
    </location>
</feature>
<evidence type="ECO:0000259" key="10">
    <source>
        <dbReference type="PROSITE" id="PS50050"/>
    </source>
</evidence>
<organism evidence="11 12">
    <name type="scientific">Amphiprion percula</name>
    <name type="common">Orange clownfish</name>
    <name type="synonym">Lutjanus percula</name>
    <dbReference type="NCBI Taxonomy" id="161767"/>
    <lineage>
        <taxon>Eukaryota</taxon>
        <taxon>Metazoa</taxon>
        <taxon>Chordata</taxon>
        <taxon>Craniata</taxon>
        <taxon>Vertebrata</taxon>
        <taxon>Euteleostomi</taxon>
        <taxon>Actinopterygii</taxon>
        <taxon>Neopterygii</taxon>
        <taxon>Teleostei</taxon>
        <taxon>Neoteleostei</taxon>
        <taxon>Acanthomorphata</taxon>
        <taxon>Ovalentaria</taxon>
        <taxon>Pomacentridae</taxon>
        <taxon>Amphiprion</taxon>
    </lineage>
</organism>
<dbReference type="PROSITE" id="PS00652">
    <property type="entry name" value="TNFR_NGFR_1"/>
    <property type="match status" value="1"/>
</dbReference>
<dbReference type="SMART" id="SM00005">
    <property type="entry name" value="DEATH"/>
    <property type="match status" value="1"/>
</dbReference>
<keyword evidence="7" id="KW-1133">Transmembrane helix</keyword>
<name>A0A3P8SW24_AMPPE</name>